<feature type="domain" description="Aldehyde oxidase/xanthine dehydrogenase a/b hammerhead" evidence="4">
    <location>
        <begin position="24"/>
        <end position="137"/>
    </location>
</feature>
<comment type="caution">
    <text evidence="5">The sequence shown here is derived from an EMBL/GenBank/DDBJ whole genome shotgun (WGS) entry which is preliminary data.</text>
</comment>
<name>A0ABV8SZX0_9GAMM</name>
<dbReference type="Pfam" id="PF02738">
    <property type="entry name" value="MoCoBD_1"/>
    <property type="match status" value="1"/>
</dbReference>
<keyword evidence="2" id="KW-0500">Molybdenum</keyword>
<accession>A0ABV8SZX0</accession>
<dbReference type="SMART" id="SM01008">
    <property type="entry name" value="Ald_Xan_dh_C"/>
    <property type="match status" value="1"/>
</dbReference>
<sequence length="894" mass="95468">MTLQAEGAVIGKRLPRKEDARLLTGRGTFVDDVVFPGMLHVAFVRSSIARGRIRSLDVSVARDLPGVLAVLTAADIDRFNARLLTFFFTPPAEFPFPLLARDRVAHVGEPIAMVVAKDRYVAEDAAGLVTVEYDEEDAVVTIAEAMRASPIHAAAESNVGAVIGVELDEDLEATLASAPYLLTRTVRHQRIAQSPMETRGVVANKQGDELLVHISCQSPHLVARYLSMALGQPHLSIRVIAKDVGGAFGFKNHPWREEMSVILGCMLLGRPLKWIEDRWENLVAGCNAREQEITVRIGFDRDGKLLASHSDYSLNCGAFPQVTDANVAVHMFMWAAYKVPQAGFYSRAWYSNTPGLGAYRGPWGMESLARETLLDVAARELGIDPIELRRRNLITKADQPCTTVFGVQLDDITPAECLEKLLEKFDVAVFREEQAASRKTGRYLGLGIAAYIEPTGAAGAMAPMTGELVQLRIEPTGTVTALMSTHSQGHGTQSTMAQVIADQLGVPYEDVQVFEGDSSRGGFGPGAAGSRQGVIGGGACRRAAALLKDKVVRVAAHIFNVPVESITIQNGTLHIGGETKSLRQIAEIAYGEPSRLPPGMESGLEAQYRYDPPPVTYTSAAHACVVEVDVDTGFVKIRRWLSCEDCGNIINPAVVEGQIAGGLAQAIGAVLLEEAAYDALGNPLAVTFKDYLLPSISDIPDFEYLHACTPSQSEGGFRGVGEGGAIIGPPTLVNAIADALAPFGEVPLDLPLTPSKLLSVIEGRPIAKPAETSAAPAAPAPAVVEAPPPQVAAPPSALLIDGSWNMVLATPMGPQPMVGRFETNGTVLKGSLASDQGSQDFEGTVTGNLLKWEMKVTKPMPLTLKYELLVEGDKISGKAKLGIFGTAKVTGQRA</sequence>
<evidence type="ECO:0000313" key="6">
    <source>
        <dbReference type="Proteomes" id="UP001595904"/>
    </source>
</evidence>
<proteinExistence type="inferred from homology"/>
<evidence type="ECO:0000313" key="5">
    <source>
        <dbReference type="EMBL" id="MFC4312537.1"/>
    </source>
</evidence>
<dbReference type="PANTHER" id="PTHR11908">
    <property type="entry name" value="XANTHINE DEHYDROGENASE"/>
    <property type="match status" value="1"/>
</dbReference>
<dbReference type="Gene3D" id="3.30.365.10">
    <property type="entry name" value="Aldehyde oxidase/xanthine dehydrogenase, molybdopterin binding domain"/>
    <property type="match status" value="4"/>
</dbReference>
<dbReference type="InterPro" id="IPR046867">
    <property type="entry name" value="AldOxase/xan_DH_MoCoBD2"/>
</dbReference>
<dbReference type="SUPFAM" id="SSF54665">
    <property type="entry name" value="CO dehydrogenase molybdoprotein N-domain-like"/>
    <property type="match status" value="1"/>
</dbReference>
<gene>
    <name evidence="5" type="ORF">ACFPN2_25865</name>
</gene>
<dbReference type="InterPro" id="IPR000674">
    <property type="entry name" value="Ald_Oxase/Xan_DH_a/b"/>
</dbReference>
<keyword evidence="3" id="KW-0560">Oxidoreductase</keyword>
<dbReference type="PANTHER" id="PTHR11908:SF132">
    <property type="entry name" value="ALDEHYDE OXIDASE 1-RELATED"/>
    <property type="match status" value="1"/>
</dbReference>
<evidence type="ECO:0000256" key="1">
    <source>
        <dbReference type="ARBA" id="ARBA00006849"/>
    </source>
</evidence>
<dbReference type="SUPFAM" id="SSF56003">
    <property type="entry name" value="Molybdenum cofactor-binding domain"/>
    <property type="match status" value="1"/>
</dbReference>
<dbReference type="InterPro" id="IPR008274">
    <property type="entry name" value="AldOxase/xan_DH_MoCoBD1"/>
</dbReference>
<dbReference type="Pfam" id="PF01315">
    <property type="entry name" value="Ald_Xan_dh_C"/>
    <property type="match status" value="1"/>
</dbReference>
<protein>
    <submittedName>
        <fullName evidence="5">Xanthine dehydrogenase family protein molybdopterin-binding subunit</fullName>
    </submittedName>
</protein>
<comment type="similarity">
    <text evidence="1">Belongs to the xanthine dehydrogenase family.</text>
</comment>
<dbReference type="InterPro" id="IPR016208">
    <property type="entry name" value="Ald_Oxase/xanthine_DH-like"/>
</dbReference>
<evidence type="ECO:0000256" key="3">
    <source>
        <dbReference type="ARBA" id="ARBA00023002"/>
    </source>
</evidence>
<dbReference type="Pfam" id="PF20256">
    <property type="entry name" value="MoCoBD_2"/>
    <property type="match status" value="1"/>
</dbReference>
<evidence type="ECO:0000256" key="2">
    <source>
        <dbReference type="ARBA" id="ARBA00022505"/>
    </source>
</evidence>
<keyword evidence="6" id="KW-1185">Reference proteome</keyword>
<dbReference type="Gene3D" id="3.90.1170.50">
    <property type="entry name" value="Aldehyde oxidase/xanthine dehydrogenase, a/b hammerhead"/>
    <property type="match status" value="1"/>
</dbReference>
<evidence type="ECO:0000259" key="4">
    <source>
        <dbReference type="SMART" id="SM01008"/>
    </source>
</evidence>
<dbReference type="InterPro" id="IPR037165">
    <property type="entry name" value="AldOxase/xan_DH_Mopterin-bd_sf"/>
</dbReference>
<dbReference type="EMBL" id="JBHSDU010000014">
    <property type="protein sequence ID" value="MFC4312537.1"/>
    <property type="molecule type" value="Genomic_DNA"/>
</dbReference>
<dbReference type="InterPro" id="IPR036856">
    <property type="entry name" value="Ald_Oxase/Xan_DH_a/b_sf"/>
</dbReference>
<organism evidence="5 6">
    <name type="scientific">Steroidobacter flavus</name>
    <dbReference type="NCBI Taxonomy" id="1842136"/>
    <lineage>
        <taxon>Bacteria</taxon>
        <taxon>Pseudomonadati</taxon>
        <taxon>Pseudomonadota</taxon>
        <taxon>Gammaproteobacteria</taxon>
        <taxon>Steroidobacterales</taxon>
        <taxon>Steroidobacteraceae</taxon>
        <taxon>Steroidobacter</taxon>
    </lineage>
</organism>
<dbReference type="RefSeq" id="WP_380602017.1">
    <property type="nucleotide sequence ID" value="NZ_JBHSDU010000014.1"/>
</dbReference>
<reference evidence="6" key="1">
    <citation type="journal article" date="2019" name="Int. J. Syst. Evol. Microbiol.">
        <title>The Global Catalogue of Microorganisms (GCM) 10K type strain sequencing project: providing services to taxonomists for standard genome sequencing and annotation.</title>
        <authorList>
            <consortium name="The Broad Institute Genomics Platform"/>
            <consortium name="The Broad Institute Genome Sequencing Center for Infectious Disease"/>
            <person name="Wu L."/>
            <person name="Ma J."/>
        </authorList>
    </citation>
    <scope>NUCLEOTIDE SEQUENCE [LARGE SCALE GENOMIC DNA]</scope>
    <source>
        <strain evidence="6">CGMCC 1.10759</strain>
    </source>
</reference>
<dbReference type="Proteomes" id="UP001595904">
    <property type="component" value="Unassembled WGS sequence"/>
</dbReference>